<sequence length="81" mass="8642">MAQMQRADDGRDELAWRKSRRSGYQGNCVELATTDGSALLGRGEVAMRNSREPHGAILAFSASGMAAFLGAIKNGELDDLA</sequence>
<dbReference type="EMBL" id="SHKL01000001">
    <property type="protein sequence ID" value="RZT85907.1"/>
    <property type="molecule type" value="Genomic_DNA"/>
</dbReference>
<comment type="caution">
    <text evidence="3">The sequence shown here is derived from an EMBL/GenBank/DDBJ whole genome shotgun (WGS) entry which is preliminary data.</text>
</comment>
<gene>
    <name evidence="3" type="ORF">EV383_2794</name>
</gene>
<protein>
    <submittedName>
        <fullName evidence="3">Uncharacterized protein DUF397</fullName>
    </submittedName>
</protein>
<dbReference type="InterPro" id="IPR007278">
    <property type="entry name" value="DUF397"/>
</dbReference>
<evidence type="ECO:0000313" key="3">
    <source>
        <dbReference type="EMBL" id="RZT85907.1"/>
    </source>
</evidence>
<dbReference type="Pfam" id="PF04149">
    <property type="entry name" value="DUF397"/>
    <property type="match status" value="1"/>
</dbReference>
<dbReference type="AlphaFoldDB" id="A0A4Q7UVA7"/>
<evidence type="ECO:0000259" key="2">
    <source>
        <dbReference type="Pfam" id="PF04149"/>
    </source>
</evidence>
<keyword evidence="1" id="KW-0472">Membrane</keyword>
<organism evidence="3 4">
    <name type="scientific">Pseudonocardia sediminis</name>
    <dbReference type="NCBI Taxonomy" id="1397368"/>
    <lineage>
        <taxon>Bacteria</taxon>
        <taxon>Bacillati</taxon>
        <taxon>Actinomycetota</taxon>
        <taxon>Actinomycetes</taxon>
        <taxon>Pseudonocardiales</taxon>
        <taxon>Pseudonocardiaceae</taxon>
        <taxon>Pseudonocardia</taxon>
    </lineage>
</organism>
<keyword evidence="1" id="KW-1133">Transmembrane helix</keyword>
<accession>A0A4Q7UVA7</accession>
<dbReference type="Proteomes" id="UP000291591">
    <property type="component" value="Unassembled WGS sequence"/>
</dbReference>
<evidence type="ECO:0000256" key="1">
    <source>
        <dbReference type="SAM" id="Phobius"/>
    </source>
</evidence>
<keyword evidence="4" id="KW-1185">Reference proteome</keyword>
<evidence type="ECO:0000313" key="4">
    <source>
        <dbReference type="Proteomes" id="UP000291591"/>
    </source>
</evidence>
<feature type="transmembrane region" description="Helical" evidence="1">
    <location>
        <begin position="55"/>
        <end position="72"/>
    </location>
</feature>
<proteinExistence type="predicted"/>
<feature type="domain" description="DUF397" evidence="2">
    <location>
        <begin position="14"/>
        <end position="73"/>
    </location>
</feature>
<keyword evidence="1" id="KW-0812">Transmembrane</keyword>
<name>A0A4Q7UVA7_PSEST</name>
<reference evidence="3 4" key="1">
    <citation type="submission" date="2019-02" db="EMBL/GenBank/DDBJ databases">
        <title>Sequencing the genomes of 1000 actinobacteria strains.</title>
        <authorList>
            <person name="Klenk H.-P."/>
        </authorList>
    </citation>
    <scope>NUCLEOTIDE SEQUENCE [LARGE SCALE GENOMIC DNA]</scope>
    <source>
        <strain evidence="3 4">DSM 45779</strain>
    </source>
</reference>